<evidence type="ECO:0000256" key="4">
    <source>
        <dbReference type="ARBA" id="ARBA00013081"/>
    </source>
</evidence>
<evidence type="ECO:0000256" key="11">
    <source>
        <dbReference type="ARBA" id="ARBA00048336"/>
    </source>
</evidence>
<keyword evidence="6 12" id="KW-0378">Hydrolase</keyword>
<dbReference type="Proteomes" id="UP000228380">
    <property type="component" value="Chromosome 5"/>
</dbReference>
<feature type="domain" description="PPM-type phosphatase" evidence="14">
    <location>
        <begin position="127"/>
        <end position="432"/>
    </location>
</feature>
<evidence type="ECO:0000259" key="14">
    <source>
        <dbReference type="PROSITE" id="PS51746"/>
    </source>
</evidence>
<accession>A0A8B9AHB3</accession>
<keyword evidence="8 12" id="KW-0904">Protein phosphatase</keyword>
<evidence type="ECO:0000256" key="10">
    <source>
        <dbReference type="ARBA" id="ARBA00047761"/>
    </source>
</evidence>
<dbReference type="Gene3D" id="3.60.40.10">
    <property type="entry name" value="PPM-type phosphatase domain"/>
    <property type="match status" value="1"/>
</dbReference>
<keyword evidence="15" id="KW-1185">Reference proteome</keyword>
<feature type="region of interest" description="Disordered" evidence="13">
    <location>
        <begin position="1"/>
        <end position="121"/>
    </location>
</feature>
<dbReference type="Pfam" id="PF00481">
    <property type="entry name" value="PP2C"/>
    <property type="match status" value="1"/>
</dbReference>
<protein>
    <recommendedName>
        <fullName evidence="4">protein-serine/threonine phosphatase</fullName>
        <ecNumber evidence="4">3.1.3.16</ecNumber>
    </recommendedName>
</protein>
<dbReference type="RefSeq" id="XP_038982664.1">
    <property type="nucleotide sequence ID" value="XM_039126736.1"/>
</dbReference>
<dbReference type="SMART" id="SM00332">
    <property type="entry name" value="PP2Cc"/>
    <property type="match status" value="1"/>
</dbReference>
<dbReference type="OrthoDB" id="10264738at2759"/>
<comment type="similarity">
    <text evidence="3 12">Belongs to the PP2C family.</text>
</comment>
<evidence type="ECO:0000256" key="2">
    <source>
        <dbReference type="ARBA" id="ARBA00001946"/>
    </source>
</evidence>
<keyword evidence="5" id="KW-0479">Metal-binding</keyword>
<comment type="catalytic activity">
    <reaction evidence="11">
        <text>O-phospho-L-threonyl-[protein] + H2O = L-threonyl-[protein] + phosphate</text>
        <dbReference type="Rhea" id="RHEA:47004"/>
        <dbReference type="Rhea" id="RHEA-COMP:11060"/>
        <dbReference type="Rhea" id="RHEA-COMP:11605"/>
        <dbReference type="ChEBI" id="CHEBI:15377"/>
        <dbReference type="ChEBI" id="CHEBI:30013"/>
        <dbReference type="ChEBI" id="CHEBI:43474"/>
        <dbReference type="ChEBI" id="CHEBI:61977"/>
        <dbReference type="EC" id="3.1.3.16"/>
    </reaction>
</comment>
<dbReference type="KEGG" id="pda:103710370"/>
<evidence type="ECO:0000313" key="16">
    <source>
        <dbReference type="RefSeq" id="XP_038982664.1"/>
    </source>
</evidence>
<evidence type="ECO:0000256" key="5">
    <source>
        <dbReference type="ARBA" id="ARBA00022723"/>
    </source>
</evidence>
<dbReference type="GO" id="GO:0046872">
    <property type="term" value="F:metal ion binding"/>
    <property type="evidence" value="ECO:0007669"/>
    <property type="project" value="UniProtKB-KW"/>
</dbReference>
<keyword evidence="9" id="KW-0464">Manganese</keyword>
<evidence type="ECO:0000256" key="9">
    <source>
        <dbReference type="ARBA" id="ARBA00023211"/>
    </source>
</evidence>
<proteinExistence type="inferred from homology"/>
<evidence type="ECO:0000313" key="15">
    <source>
        <dbReference type="Proteomes" id="UP000228380"/>
    </source>
</evidence>
<reference evidence="16" key="2">
    <citation type="submission" date="2025-08" db="UniProtKB">
        <authorList>
            <consortium name="RefSeq"/>
        </authorList>
    </citation>
    <scope>IDENTIFICATION</scope>
    <source>
        <tissue evidence="16">Young leaves</tissue>
    </source>
</reference>
<organism evidence="15 16">
    <name type="scientific">Phoenix dactylifera</name>
    <name type="common">Date palm</name>
    <dbReference type="NCBI Taxonomy" id="42345"/>
    <lineage>
        <taxon>Eukaryota</taxon>
        <taxon>Viridiplantae</taxon>
        <taxon>Streptophyta</taxon>
        <taxon>Embryophyta</taxon>
        <taxon>Tracheophyta</taxon>
        <taxon>Spermatophyta</taxon>
        <taxon>Magnoliopsida</taxon>
        <taxon>Liliopsida</taxon>
        <taxon>Arecaceae</taxon>
        <taxon>Coryphoideae</taxon>
        <taxon>Phoeniceae</taxon>
        <taxon>Phoenix</taxon>
    </lineage>
</organism>
<evidence type="ECO:0000256" key="7">
    <source>
        <dbReference type="ARBA" id="ARBA00022842"/>
    </source>
</evidence>
<name>A0A8B9AHB3_PHODC</name>
<feature type="compositionally biased region" description="Basic and acidic residues" evidence="13">
    <location>
        <begin position="66"/>
        <end position="75"/>
    </location>
</feature>
<dbReference type="AlphaFoldDB" id="A0A8B9AHB3"/>
<keyword evidence="7" id="KW-0460">Magnesium</keyword>
<dbReference type="PANTHER" id="PTHR47992">
    <property type="entry name" value="PROTEIN PHOSPHATASE"/>
    <property type="match status" value="1"/>
</dbReference>
<dbReference type="InterPro" id="IPR000222">
    <property type="entry name" value="PP2C_BS"/>
</dbReference>
<dbReference type="FunFam" id="3.60.40.10:FF:000291">
    <property type="entry name" value="Protein phosphatase 2C 50"/>
    <property type="match status" value="1"/>
</dbReference>
<evidence type="ECO:0000256" key="6">
    <source>
        <dbReference type="ARBA" id="ARBA00022801"/>
    </source>
</evidence>
<dbReference type="EC" id="3.1.3.16" evidence="4"/>
<dbReference type="CDD" id="cd00143">
    <property type="entry name" value="PP2Cc"/>
    <property type="match status" value="1"/>
</dbReference>
<feature type="compositionally biased region" description="Low complexity" evidence="13">
    <location>
        <begin position="88"/>
        <end position="121"/>
    </location>
</feature>
<feature type="compositionally biased region" description="Basic and acidic residues" evidence="13">
    <location>
        <begin position="47"/>
        <end position="56"/>
    </location>
</feature>
<evidence type="ECO:0000256" key="1">
    <source>
        <dbReference type="ARBA" id="ARBA00001936"/>
    </source>
</evidence>
<dbReference type="PROSITE" id="PS01032">
    <property type="entry name" value="PPM_1"/>
    <property type="match status" value="1"/>
</dbReference>
<comment type="cofactor">
    <cofactor evidence="2">
        <name>Mg(2+)</name>
        <dbReference type="ChEBI" id="CHEBI:18420"/>
    </cofactor>
</comment>
<evidence type="ECO:0000256" key="8">
    <source>
        <dbReference type="ARBA" id="ARBA00022912"/>
    </source>
</evidence>
<evidence type="ECO:0000256" key="3">
    <source>
        <dbReference type="ARBA" id="ARBA00006702"/>
    </source>
</evidence>
<gene>
    <name evidence="16" type="primary">LOC103710370</name>
</gene>
<comment type="cofactor">
    <cofactor evidence="1">
        <name>Mn(2+)</name>
        <dbReference type="ChEBI" id="CHEBI:29035"/>
    </cofactor>
</comment>
<dbReference type="InterPro" id="IPR015655">
    <property type="entry name" value="PP2C"/>
</dbReference>
<dbReference type="InterPro" id="IPR036457">
    <property type="entry name" value="PPM-type-like_dom_sf"/>
</dbReference>
<dbReference type="GO" id="GO:0004722">
    <property type="term" value="F:protein serine/threonine phosphatase activity"/>
    <property type="evidence" value="ECO:0007669"/>
    <property type="project" value="UniProtKB-EC"/>
</dbReference>
<dbReference type="GeneID" id="103710370"/>
<evidence type="ECO:0000256" key="13">
    <source>
        <dbReference type="SAM" id="MobiDB-lite"/>
    </source>
</evidence>
<dbReference type="PROSITE" id="PS51746">
    <property type="entry name" value="PPM_2"/>
    <property type="match status" value="1"/>
</dbReference>
<sequence length="435" mass="46052">MADIYVKMVGEDDSPDKCREARRRRIEMRRFSAVAGDSPSTAGSLSRRAERKREAEAAESDPSTDGGEKRSRPAWDDSPTPPPPPSSATPSSPSTSSSPAESTGAPATASCSAPAPAQAPAVEPRLAFGSISLSGRLREMEDAVSVQPGFFRPPGGGSMLHFFAVFDGHGGSHVSALCKERMHVILAEELAAAGEAEATEEDRWRAAVARSFERMDELALTACVCGNVGHPPCRCERSGIESDIVGSTAVVAVVSRDRLLVANCGDSRAVLSRAGRAVPLSCDHKPDRPDELARIEAAGGRVIFLNGARVHGILAMSRALGDRYLKPAVISEPEVRIVERSAEDECLIIASDGLWDVLPNDLACDVARRCLEEADPVRGTEDLSTGAAESAAGVREEQQASEEHCSVAAALLARLALGRKSADNISVIIIDLRRG</sequence>
<dbReference type="InterPro" id="IPR001932">
    <property type="entry name" value="PPM-type_phosphatase-like_dom"/>
</dbReference>
<evidence type="ECO:0000256" key="12">
    <source>
        <dbReference type="RuleBase" id="RU003465"/>
    </source>
</evidence>
<comment type="catalytic activity">
    <reaction evidence="10">
        <text>O-phospho-L-seryl-[protein] + H2O = L-seryl-[protein] + phosphate</text>
        <dbReference type="Rhea" id="RHEA:20629"/>
        <dbReference type="Rhea" id="RHEA-COMP:9863"/>
        <dbReference type="Rhea" id="RHEA-COMP:11604"/>
        <dbReference type="ChEBI" id="CHEBI:15377"/>
        <dbReference type="ChEBI" id="CHEBI:29999"/>
        <dbReference type="ChEBI" id="CHEBI:43474"/>
        <dbReference type="ChEBI" id="CHEBI:83421"/>
        <dbReference type="EC" id="3.1.3.16"/>
    </reaction>
</comment>
<dbReference type="SUPFAM" id="SSF81606">
    <property type="entry name" value="PP2C-like"/>
    <property type="match status" value="1"/>
</dbReference>
<reference evidence="15" key="1">
    <citation type="journal article" date="2019" name="Nat. Commun.">
        <title>Genome-wide association mapping of date palm fruit traits.</title>
        <authorList>
            <person name="Hazzouri K.M."/>
            <person name="Gros-Balthazard M."/>
            <person name="Flowers J.M."/>
            <person name="Copetti D."/>
            <person name="Lemansour A."/>
            <person name="Lebrun M."/>
            <person name="Masmoudi K."/>
            <person name="Ferrand S."/>
            <person name="Dhar M.I."/>
            <person name="Fresquez Z.A."/>
            <person name="Rosas U."/>
            <person name="Zhang J."/>
            <person name="Talag J."/>
            <person name="Lee S."/>
            <person name="Kudrna D."/>
            <person name="Powell R.F."/>
            <person name="Leitch I.J."/>
            <person name="Krueger R.R."/>
            <person name="Wing R.A."/>
            <person name="Amiri K.M.A."/>
            <person name="Purugganan M.D."/>
        </authorList>
    </citation>
    <scope>NUCLEOTIDE SEQUENCE [LARGE SCALE GENOMIC DNA]</scope>
    <source>
        <strain evidence="15">cv. Khalas</strain>
    </source>
</reference>